<accession>A0A5E8H8R8</accession>
<dbReference type="OrthoDB" id="7853490at2"/>
<dbReference type="RefSeq" id="WP_015678742.1">
    <property type="nucleotide sequence ID" value="NZ_AOGX02000034.1"/>
</dbReference>
<reference evidence="1 2" key="1">
    <citation type="submission" date="2013-04" db="EMBL/GenBank/DDBJ databases">
        <authorList>
            <person name="Harkins D.M."/>
            <person name="Durkin A.S."/>
            <person name="Brinkac L.M."/>
            <person name="Haft D.H."/>
            <person name="Selengut J.D."/>
            <person name="Sanka R."/>
            <person name="DePew J."/>
            <person name="Purushe J."/>
            <person name="Hartskeerl R.A."/>
            <person name="Ahmed A."/>
            <person name="van der Linden H."/>
            <person name="Goris M.G.A."/>
            <person name="Vinetz J.M."/>
            <person name="Sutton G.G."/>
            <person name="Nierman W.C."/>
            <person name="Fouts D.E."/>
        </authorList>
    </citation>
    <scope>NUCLEOTIDE SEQUENCE [LARGE SCALE GENOMIC DNA]</scope>
    <source>
        <strain evidence="1 2">Sao Paulo</strain>
    </source>
</reference>
<sequence length="204" mass="24286">MKEDVLETIGADWLLQKPSVYVKTNLKYRPPKESIDFDIQKDNIYSDIDILSLNINNLDIVTILNCKSWMDGFDCKKFDEMLKDSSNHEKEFGGKEYWKHFRELISPKWNKGFIQRIKEENKNFKNIKYIILSLYAKNKESILEWQKNQIILQNFKNENINLLSIEILELKDLIKDINIKSSDYVENSDFIRMIQILKASRILN</sequence>
<proteinExistence type="predicted"/>
<dbReference type="AlphaFoldDB" id="A0A5E8H8R8"/>
<comment type="caution">
    <text evidence="1">The sequence shown here is derived from an EMBL/GenBank/DDBJ whole genome shotgun (WGS) entry which is preliminary data.</text>
</comment>
<dbReference type="EMBL" id="AOGX02000034">
    <property type="protein sequence ID" value="EOQ87579.1"/>
    <property type="molecule type" value="Genomic_DNA"/>
</dbReference>
<evidence type="ECO:0000313" key="2">
    <source>
        <dbReference type="Proteomes" id="UP000013996"/>
    </source>
</evidence>
<evidence type="ECO:0000313" key="1">
    <source>
        <dbReference type="EMBL" id="EOQ87579.1"/>
    </source>
</evidence>
<protein>
    <submittedName>
        <fullName evidence="1">Uncharacterized protein</fullName>
    </submittedName>
</protein>
<gene>
    <name evidence="1" type="ORF">LEP1GSC202_0317</name>
</gene>
<name>A0A5E8H8R8_9LEPT</name>
<dbReference type="Proteomes" id="UP000013996">
    <property type="component" value="Unassembled WGS sequence"/>
</dbReference>
<organism evidence="1 2">
    <name type="scientific">Leptospira yanagawae serovar Saopaulo str. Sao Paulo = ATCC 700523</name>
    <dbReference type="NCBI Taxonomy" id="1249483"/>
    <lineage>
        <taxon>Bacteria</taxon>
        <taxon>Pseudomonadati</taxon>
        <taxon>Spirochaetota</taxon>
        <taxon>Spirochaetia</taxon>
        <taxon>Leptospirales</taxon>
        <taxon>Leptospiraceae</taxon>
        <taxon>Leptospira</taxon>
    </lineage>
</organism>